<dbReference type="Proteomes" id="UP000230842">
    <property type="component" value="Unassembled WGS sequence"/>
</dbReference>
<protein>
    <recommendedName>
        <fullName evidence="5">Rv2175c C-terminal domain-containing protein</fullName>
    </recommendedName>
</protein>
<comment type="caution">
    <text evidence="3">The sequence shown here is derived from an EMBL/GenBank/DDBJ whole genome shotgun (WGS) entry which is preliminary data.</text>
</comment>
<reference evidence="3 4" key="1">
    <citation type="submission" date="2017-11" db="EMBL/GenBank/DDBJ databases">
        <title>Genomic Encyclopedia of Archaeal and Bacterial Type Strains, Phase II (KMG-II): From Individual Species to Whole Genera.</title>
        <authorList>
            <person name="Goeker M."/>
        </authorList>
    </citation>
    <scope>NUCLEOTIDE SEQUENCE [LARGE SCALE GENOMIC DNA]</scope>
    <source>
        <strain evidence="3 4">DSM 27763</strain>
    </source>
</reference>
<dbReference type="Pfam" id="PF18367">
    <property type="entry name" value="Rv2175c_C"/>
    <property type="match status" value="1"/>
</dbReference>
<evidence type="ECO:0000259" key="1">
    <source>
        <dbReference type="Pfam" id="PF18367"/>
    </source>
</evidence>
<organism evidence="3 4">
    <name type="scientific">Mumia flava</name>
    <dbReference type="NCBI Taxonomy" id="1348852"/>
    <lineage>
        <taxon>Bacteria</taxon>
        <taxon>Bacillati</taxon>
        <taxon>Actinomycetota</taxon>
        <taxon>Actinomycetes</taxon>
        <taxon>Propionibacteriales</taxon>
        <taxon>Nocardioidaceae</taxon>
        <taxon>Mumia</taxon>
    </lineage>
</organism>
<accession>A0A0B2B319</accession>
<evidence type="ECO:0008006" key="5">
    <source>
        <dbReference type="Google" id="ProtNLM"/>
    </source>
</evidence>
<dbReference type="RefSeq" id="WP_039368639.1">
    <property type="nucleotide sequence ID" value="NZ_PGEZ01000001.1"/>
</dbReference>
<dbReference type="EMBL" id="PGEZ01000001">
    <property type="protein sequence ID" value="PJJ56045.1"/>
    <property type="molecule type" value="Genomic_DNA"/>
</dbReference>
<dbReference type="Pfam" id="PF21531">
    <property type="entry name" value="Rv2175c_wHTH"/>
    <property type="match status" value="1"/>
</dbReference>
<name>A0A0B2B319_9ACTN</name>
<feature type="domain" description="Rv2175c C-terminal" evidence="1">
    <location>
        <begin position="66"/>
        <end position="121"/>
    </location>
</feature>
<dbReference type="GO" id="GO:0003677">
    <property type="term" value="F:DNA binding"/>
    <property type="evidence" value="ECO:0007669"/>
    <property type="project" value="InterPro"/>
</dbReference>
<gene>
    <name evidence="3" type="ORF">CLV56_0249</name>
</gene>
<evidence type="ECO:0000313" key="4">
    <source>
        <dbReference type="Proteomes" id="UP000230842"/>
    </source>
</evidence>
<evidence type="ECO:0000313" key="3">
    <source>
        <dbReference type="EMBL" id="PJJ56045.1"/>
    </source>
</evidence>
<sequence length="122" mass="13406">MSDDTSALLDELVEVWLTLPEAAEAMGTTVSRVRQRVRDRDLVAVATASSRQPRVPAELLVDGAPVDRLRGTLVLLADAGYTEDEALVWLFTPDPTLPGRPVDALREGRAREIRRRAQALGF</sequence>
<proteinExistence type="predicted"/>
<feature type="domain" description="DNA-binding protein Rv2175c wHTH" evidence="2">
    <location>
        <begin position="8"/>
        <end position="60"/>
    </location>
</feature>
<keyword evidence="4" id="KW-1185">Reference proteome</keyword>
<evidence type="ECO:0000259" key="2">
    <source>
        <dbReference type="Pfam" id="PF21531"/>
    </source>
</evidence>
<dbReference type="AlphaFoldDB" id="A0A0B2B319"/>
<dbReference type="InterPro" id="IPR048576">
    <property type="entry name" value="Rv2175c_wHTH"/>
</dbReference>
<dbReference type="OrthoDB" id="3784042at2"/>
<dbReference type="InterPro" id="IPR041098">
    <property type="entry name" value="Rv2175c_C"/>
</dbReference>